<dbReference type="AlphaFoldDB" id="A0A1B6MVH5"/>
<dbReference type="GO" id="GO:0005737">
    <property type="term" value="C:cytoplasm"/>
    <property type="evidence" value="ECO:0007669"/>
    <property type="project" value="TreeGrafter"/>
</dbReference>
<feature type="chain" id="PRO_5008588541" description="DUF3105 domain-containing protein" evidence="2">
    <location>
        <begin position="19"/>
        <end position="411"/>
    </location>
</feature>
<dbReference type="PANTHER" id="PTHR34179">
    <property type="entry name" value="TUMOR PROTEIN P53-INDUCIBLE PROTEIN 13"/>
    <property type="match status" value="1"/>
</dbReference>
<sequence>MKPLMFIFLIVALSFAKGEEQPSALLSALLNKEFEDINADLDVLKKDMDEKSKRDTEIVPEPEEAWTGKWFPARVTQSTTKRPKTVSHKTPKPTTMVPKTTIPTTATPTTAVSTTPTTAVPTTAVPTTAIPTSAKPTTSVPITEVHQHEAGTSTTPSPKSTAPTVRVEPEESWTGKWFPEITAASSKKPTAAPASGMDGNNMWQMINSTCDDGKQNLTVDWQPNNRDYECDGPYLEPDPSVKATLEQEYIPAAYVARHVCMKSEIPYDQPLPTFGPHRPAWARYGEYTFLPIQRFLHNMEHGGVIMLYHPCTHPALVNKLKKIVKSCLYRHVISASRLVPQDKPLALMTWGWRLLLPNVDTSLAVQFIREHALHGYEKTHRDGFYDQLLVSPAEVVSTPDDQEICPRYKGV</sequence>
<feature type="compositionally biased region" description="Basic residues" evidence="1">
    <location>
        <begin position="81"/>
        <end position="91"/>
    </location>
</feature>
<feature type="compositionally biased region" description="Low complexity" evidence="1">
    <location>
        <begin position="92"/>
        <end position="123"/>
    </location>
</feature>
<dbReference type="PANTHER" id="PTHR34179:SF1">
    <property type="entry name" value="TUMOR PROTEIN P53-INDUCIBLE PROTEIN 13"/>
    <property type="match status" value="1"/>
</dbReference>
<dbReference type="InterPro" id="IPR021454">
    <property type="entry name" value="DUF3105"/>
</dbReference>
<proteinExistence type="predicted"/>
<organism evidence="3">
    <name type="scientific">Graphocephala atropunctata</name>
    <dbReference type="NCBI Taxonomy" id="36148"/>
    <lineage>
        <taxon>Eukaryota</taxon>
        <taxon>Metazoa</taxon>
        <taxon>Ecdysozoa</taxon>
        <taxon>Arthropoda</taxon>
        <taxon>Hexapoda</taxon>
        <taxon>Insecta</taxon>
        <taxon>Pterygota</taxon>
        <taxon>Neoptera</taxon>
        <taxon>Paraneoptera</taxon>
        <taxon>Hemiptera</taxon>
        <taxon>Auchenorrhyncha</taxon>
        <taxon>Membracoidea</taxon>
        <taxon>Cicadellidae</taxon>
        <taxon>Cicadellinae</taxon>
        <taxon>Cicadellini</taxon>
        <taxon>Graphocephala</taxon>
    </lineage>
</organism>
<gene>
    <name evidence="3" type="ORF">g.36616</name>
</gene>
<feature type="signal peptide" evidence="2">
    <location>
        <begin position="1"/>
        <end position="18"/>
    </location>
</feature>
<protein>
    <recommendedName>
        <fullName evidence="4">DUF3105 domain-containing protein</fullName>
    </recommendedName>
</protein>
<evidence type="ECO:0000256" key="2">
    <source>
        <dbReference type="SAM" id="SignalP"/>
    </source>
</evidence>
<keyword evidence="2" id="KW-0732">Signal</keyword>
<dbReference type="Pfam" id="PF11303">
    <property type="entry name" value="DUF3105"/>
    <property type="match status" value="1"/>
</dbReference>
<dbReference type="EMBL" id="GEBQ01000078">
    <property type="protein sequence ID" value="JAT39899.1"/>
    <property type="molecule type" value="Transcribed_RNA"/>
</dbReference>
<evidence type="ECO:0000313" key="3">
    <source>
        <dbReference type="EMBL" id="JAT39899.1"/>
    </source>
</evidence>
<evidence type="ECO:0008006" key="4">
    <source>
        <dbReference type="Google" id="ProtNLM"/>
    </source>
</evidence>
<name>A0A1B6MVH5_9HEMI</name>
<evidence type="ECO:0000256" key="1">
    <source>
        <dbReference type="SAM" id="MobiDB-lite"/>
    </source>
</evidence>
<reference evidence="3" key="1">
    <citation type="submission" date="2015-11" db="EMBL/GenBank/DDBJ databases">
        <title>De novo transcriptome assembly of four potential Pierce s Disease insect vectors from Arizona vineyards.</title>
        <authorList>
            <person name="Tassone E.E."/>
        </authorList>
    </citation>
    <scope>NUCLEOTIDE SEQUENCE</scope>
</reference>
<accession>A0A1B6MVH5</accession>
<feature type="compositionally biased region" description="Low complexity" evidence="1">
    <location>
        <begin position="152"/>
        <end position="164"/>
    </location>
</feature>
<feature type="region of interest" description="Disordered" evidence="1">
    <location>
        <begin position="76"/>
        <end position="123"/>
    </location>
</feature>
<feature type="region of interest" description="Disordered" evidence="1">
    <location>
        <begin position="146"/>
        <end position="171"/>
    </location>
</feature>